<gene>
    <name evidence="2" type="ORF">GTP56_13820</name>
</gene>
<evidence type="ECO:0000313" key="3">
    <source>
        <dbReference type="Proteomes" id="UP000469734"/>
    </source>
</evidence>
<reference evidence="2 3" key="1">
    <citation type="submission" date="2019-12" db="EMBL/GenBank/DDBJ databases">
        <title>Novel species isolated from a subtropical stream in China.</title>
        <authorList>
            <person name="Lu H."/>
        </authorList>
    </citation>
    <scope>NUCLEOTIDE SEQUENCE [LARGE SCALE GENOMIC DNA]</scope>
    <source>
        <strain evidence="2 3">FT134W</strain>
    </source>
</reference>
<evidence type="ECO:0000313" key="2">
    <source>
        <dbReference type="EMBL" id="MYM73270.1"/>
    </source>
</evidence>
<comment type="caution">
    <text evidence="2">The sequence shown here is derived from an EMBL/GenBank/DDBJ whole genome shotgun (WGS) entry which is preliminary data.</text>
</comment>
<dbReference type="InterPro" id="IPR007076">
    <property type="entry name" value="TfoX_N"/>
</dbReference>
<evidence type="ECO:0000259" key="1">
    <source>
        <dbReference type="Pfam" id="PF04993"/>
    </source>
</evidence>
<dbReference type="AlphaFoldDB" id="A0A7X4KHB3"/>
<dbReference type="SUPFAM" id="SSF159894">
    <property type="entry name" value="YgaC/TfoX-N like"/>
    <property type="match status" value="1"/>
</dbReference>
<name>A0A7X4KHB3_9BURK</name>
<dbReference type="Pfam" id="PF04993">
    <property type="entry name" value="TfoX_N"/>
    <property type="match status" value="1"/>
</dbReference>
<accession>A0A7X4KHB3</accession>
<dbReference type="Proteomes" id="UP000469734">
    <property type="component" value="Unassembled WGS sequence"/>
</dbReference>
<proteinExistence type="predicted"/>
<feature type="domain" description="TfoX N-terminal" evidence="1">
    <location>
        <begin position="13"/>
        <end position="106"/>
    </location>
</feature>
<dbReference type="EMBL" id="WWCR01000013">
    <property type="protein sequence ID" value="MYM73270.1"/>
    <property type="molecule type" value="Genomic_DNA"/>
</dbReference>
<sequence>MAANVEFVRYIEELLAPLGSFTTGPFFGGRALKYHGRQFAWIIGSTLYLRVGDTTRADFEAEGAQPFKYNTKKGEVTVRKFYTAPEFLLDDPEQLLHWSRRAIDAAAD</sequence>
<dbReference type="RefSeq" id="WP_161050503.1">
    <property type="nucleotide sequence ID" value="NZ_WWCR01000013.1"/>
</dbReference>
<organism evidence="2 3">
    <name type="scientific">Duganella margarita</name>
    <dbReference type="NCBI Taxonomy" id="2692170"/>
    <lineage>
        <taxon>Bacteria</taxon>
        <taxon>Pseudomonadati</taxon>
        <taxon>Pseudomonadota</taxon>
        <taxon>Betaproteobacteria</taxon>
        <taxon>Burkholderiales</taxon>
        <taxon>Oxalobacteraceae</taxon>
        <taxon>Telluria group</taxon>
        <taxon>Duganella</taxon>
    </lineage>
</organism>
<dbReference type="Gene3D" id="3.30.1460.30">
    <property type="entry name" value="YgaC/TfoX-N like chaperone"/>
    <property type="match status" value="1"/>
</dbReference>
<protein>
    <submittedName>
        <fullName evidence="2">TfoX domain containing protein</fullName>
    </submittedName>
</protein>